<sequence length="140" mass="16018">MLYKSSPIPQSNFTILPFSLNGAAVGFKKRKCKKKRGFDICEKICGRIFQKCDGKARVYFRSLGIHRPSTSVLKIENDSNFQMKAFIKLGSKKKIIEQTIDGYQEAAFVVGSIYKLEIICTRVDEEDKFCKGKFELMIRS</sequence>
<dbReference type="OrthoDB" id="2615854at2"/>
<organism evidence="2 3">
    <name type="scientific">Paenibacillus pectinilyticus</name>
    <dbReference type="NCBI Taxonomy" id="512399"/>
    <lineage>
        <taxon>Bacteria</taxon>
        <taxon>Bacillati</taxon>
        <taxon>Bacillota</taxon>
        <taxon>Bacilli</taxon>
        <taxon>Bacillales</taxon>
        <taxon>Paenibacillaceae</taxon>
        <taxon>Paenibacillus</taxon>
    </lineage>
</organism>
<dbReference type="RefSeq" id="WP_065851954.1">
    <property type="nucleotide sequence ID" value="NZ_LYPC01000014.1"/>
</dbReference>
<proteinExistence type="predicted"/>
<name>A0A1C1A3B3_9BACL</name>
<dbReference type="InterPro" id="IPR025055">
    <property type="entry name" value="Ena_core"/>
</dbReference>
<protein>
    <recommendedName>
        <fullName evidence="1">Endospore appendages core domain-containing protein</fullName>
    </recommendedName>
</protein>
<dbReference type="Pfam" id="PF13157">
    <property type="entry name" value="Enas"/>
    <property type="match status" value="1"/>
</dbReference>
<reference evidence="3" key="1">
    <citation type="submission" date="2016-05" db="EMBL/GenBank/DDBJ databases">
        <title>Paenibacillus oryzae. sp. nov., isolated from the rice root.</title>
        <authorList>
            <person name="Zhang J."/>
            <person name="Zhang X."/>
        </authorList>
    </citation>
    <scope>NUCLEOTIDE SEQUENCE [LARGE SCALE GENOMIC DNA]</scope>
    <source>
        <strain evidence="3">KCTC13222</strain>
    </source>
</reference>
<comment type="caution">
    <text evidence="2">The sequence shown here is derived from an EMBL/GenBank/DDBJ whole genome shotgun (WGS) entry which is preliminary data.</text>
</comment>
<accession>A0A1C1A3B3</accession>
<feature type="domain" description="Endospore appendages core" evidence="1">
    <location>
        <begin position="40"/>
        <end position="139"/>
    </location>
</feature>
<gene>
    <name evidence="2" type="ORF">A8709_13075</name>
</gene>
<dbReference type="Proteomes" id="UP000093309">
    <property type="component" value="Unassembled WGS sequence"/>
</dbReference>
<evidence type="ECO:0000313" key="2">
    <source>
        <dbReference type="EMBL" id="OCT15044.1"/>
    </source>
</evidence>
<keyword evidence="3" id="KW-1185">Reference proteome</keyword>
<dbReference type="AlphaFoldDB" id="A0A1C1A3B3"/>
<evidence type="ECO:0000259" key="1">
    <source>
        <dbReference type="Pfam" id="PF13157"/>
    </source>
</evidence>
<dbReference type="EMBL" id="LYPC01000014">
    <property type="protein sequence ID" value="OCT15044.1"/>
    <property type="molecule type" value="Genomic_DNA"/>
</dbReference>
<evidence type="ECO:0000313" key="3">
    <source>
        <dbReference type="Proteomes" id="UP000093309"/>
    </source>
</evidence>